<protein>
    <submittedName>
        <fullName evidence="2">Tegument protein G48</fullName>
    </submittedName>
</protein>
<keyword evidence="3" id="KW-1185">Reference proteome</keyword>
<dbReference type="Pfam" id="PF05734">
    <property type="entry name" value="DUF832"/>
    <property type="match status" value="1"/>
</dbReference>
<dbReference type="Proteomes" id="UP000124452">
    <property type="component" value="Segment"/>
</dbReference>
<evidence type="ECO:0000313" key="2">
    <source>
        <dbReference type="EMBL" id="AIU39572.1"/>
    </source>
</evidence>
<feature type="compositionally biased region" description="Acidic residues" evidence="1">
    <location>
        <begin position="448"/>
        <end position="474"/>
    </location>
</feature>
<evidence type="ECO:0000256" key="1">
    <source>
        <dbReference type="SAM" id="MobiDB-lite"/>
    </source>
</evidence>
<dbReference type="GeneID" id="23104184"/>
<reference evidence="2 3" key="1">
    <citation type="journal article" date="2015" name="Genome Announc.">
        <title>Genome sequences of equid herpesviruses 2 and 5.</title>
        <authorList>
            <person name="Wilkie G.S."/>
            <person name="Kerr K."/>
            <person name="Stewart J.P."/>
            <person name="Studdert M.J."/>
            <person name="Davison A.J."/>
        </authorList>
    </citation>
    <scope>NUCLEOTIDE SEQUENCE [LARGE SCALE GENOMIC DNA]</scope>
    <source>
        <strain evidence="2">2-141/67</strain>
    </source>
</reference>
<dbReference type="RefSeq" id="YP_009118437.1">
    <property type="nucleotide sequence ID" value="NC_026421.1"/>
</dbReference>
<proteinExistence type="predicted"/>
<gene>
    <name evidence="2" type="primary">ORF48</name>
</gene>
<feature type="region of interest" description="Disordered" evidence="1">
    <location>
        <begin position="335"/>
        <end position="551"/>
    </location>
</feature>
<dbReference type="OrthoDB" id="12285at10239"/>
<feature type="compositionally biased region" description="Basic and acidic residues" evidence="1">
    <location>
        <begin position="475"/>
        <end position="484"/>
    </location>
</feature>
<feature type="compositionally biased region" description="Acidic residues" evidence="1">
    <location>
        <begin position="394"/>
        <end position="427"/>
    </location>
</feature>
<name>A0A0B4Q5J8_9GAMA</name>
<feature type="compositionally biased region" description="Basic and acidic residues" evidence="1">
    <location>
        <begin position="514"/>
        <end position="530"/>
    </location>
</feature>
<feature type="compositionally biased region" description="Basic residues" evidence="1">
    <location>
        <begin position="531"/>
        <end position="540"/>
    </location>
</feature>
<organism evidence="2 3">
    <name type="scientific">Equid gammaherpesvirus 5</name>
    <dbReference type="NCBI Taxonomy" id="10371"/>
    <lineage>
        <taxon>Viruses</taxon>
        <taxon>Duplodnaviria</taxon>
        <taxon>Heunggongvirae</taxon>
        <taxon>Peploviricota</taxon>
        <taxon>Herviviricetes</taxon>
        <taxon>Herpesvirales</taxon>
        <taxon>Orthoherpesviridae</taxon>
        <taxon>Gammaherpesvirinae</taxon>
        <taxon>Percavirus</taxon>
        <taxon>Percavirus equidgamma5</taxon>
    </lineage>
</organism>
<accession>A0A0B4Q5J8</accession>
<evidence type="ECO:0000313" key="3">
    <source>
        <dbReference type="Proteomes" id="UP000124452"/>
    </source>
</evidence>
<sequence>MAAACGGGGGDKRGVSHSVPIHGLSQDDVEKWKYAVDSFLLHGKTAETVRNLARLFKGDKGYGMLASLVVLQSTFGNSSKFKHKLSVMEVILFSKKVAMSLYNRLKDQKHESKLEEVFLDCKQRLAVLLEEECGCVDCQRLVSVLMRASQFMRPPNLNPHHKHSQAATMLTWIYNQVVLNLNVAILEEQIEVLFLGPEEFADFSQDMRDELSLLTSCLYFCWLYFILHYYVHMELNIIQEHIGDVCQNLGLPSVNSLGQVQRLAGSLPSRLLSRESFLHEVPRDMVHYDPLAELYSHMTREYTLTPQTLSKISRLVPRKPSRAQREALARRLRIGRLSHRPAQPSQPPPHHPPRSTTQRPDEVTPLSGRMSGLSLSEAARPHESHAFPVGESGLEVEEEEEEEFELQISDDEEEGEGNDDEAEEPVDNEGIGGKGGTGKEEVCQGGGDGDEENREETVEEIELEISDSDDDEEGASEKQDKYGEEQGAAGGDSGDEAPFYELKEFERLLSGGDNRPDDEPARDEGGGEKARPKKSKRSKILSKSGYFREEM</sequence>
<dbReference type="EMBL" id="KM924295">
    <property type="protein sequence ID" value="AIU39572.1"/>
    <property type="molecule type" value="Genomic_DNA"/>
</dbReference>
<dbReference type="InterPro" id="IPR008550">
    <property type="entry name" value="Herpesvirus_BRRF2-like"/>
</dbReference>
<dbReference type="KEGG" id="vg:23104184"/>